<dbReference type="Proteomes" id="UP000178417">
    <property type="component" value="Unassembled WGS sequence"/>
</dbReference>
<proteinExistence type="predicted"/>
<dbReference type="EMBL" id="MEUB01000029">
    <property type="protein sequence ID" value="OGC22383.1"/>
    <property type="molecule type" value="Genomic_DNA"/>
</dbReference>
<name>A0A1F4SRT8_UNCSA</name>
<organism evidence="1 2">
    <name type="scientific">candidate division WOR-1 bacterium RIFOXYB2_FULL_37_13</name>
    <dbReference type="NCBI Taxonomy" id="1802579"/>
    <lineage>
        <taxon>Bacteria</taxon>
        <taxon>Bacillati</taxon>
        <taxon>Saganbacteria</taxon>
    </lineage>
</organism>
<evidence type="ECO:0000313" key="2">
    <source>
        <dbReference type="Proteomes" id="UP000178417"/>
    </source>
</evidence>
<comment type="caution">
    <text evidence="1">The sequence shown here is derived from an EMBL/GenBank/DDBJ whole genome shotgun (WGS) entry which is preliminary data.</text>
</comment>
<gene>
    <name evidence="1" type="ORF">A2310_01830</name>
</gene>
<sequence length="210" mass="23295">MTSFSTRGSLVTPDFPKLFMDIRTLFHSRALGQRKEGKEQAARLLVGAGHETEFLKFCENLPRQLSLRDICFFPTQPVESKGANNLRFDVGIGVGNKMTWTKFSVAIRDENLGGSETPEAYLAGLRTSSSFLSETITLDDGIGADSPSQVESANSVQTLAEVEQVLFYYVLNQRLTTIERAIASNLSLAQGDQSLRRAEQDARIKSQRQQ</sequence>
<evidence type="ECO:0000313" key="1">
    <source>
        <dbReference type="EMBL" id="OGC22383.1"/>
    </source>
</evidence>
<dbReference type="AlphaFoldDB" id="A0A1F4SRT8"/>
<reference evidence="1 2" key="1">
    <citation type="journal article" date="2016" name="Nat. Commun.">
        <title>Thousands of microbial genomes shed light on interconnected biogeochemical processes in an aquifer system.</title>
        <authorList>
            <person name="Anantharaman K."/>
            <person name="Brown C.T."/>
            <person name="Hug L.A."/>
            <person name="Sharon I."/>
            <person name="Castelle C.J."/>
            <person name="Probst A.J."/>
            <person name="Thomas B.C."/>
            <person name="Singh A."/>
            <person name="Wilkins M.J."/>
            <person name="Karaoz U."/>
            <person name="Brodie E.L."/>
            <person name="Williams K.H."/>
            <person name="Hubbard S.S."/>
            <person name="Banfield J.F."/>
        </authorList>
    </citation>
    <scope>NUCLEOTIDE SEQUENCE [LARGE SCALE GENOMIC DNA]</scope>
</reference>
<accession>A0A1F4SRT8</accession>
<protein>
    <submittedName>
        <fullName evidence="1">Uncharacterized protein</fullName>
    </submittedName>
</protein>